<dbReference type="AlphaFoldDB" id="A0AAV3QK82"/>
<dbReference type="InterPro" id="IPR052343">
    <property type="entry name" value="Retrotransposon-Effector_Assoc"/>
</dbReference>
<dbReference type="EMBL" id="BAABME010021179">
    <property type="protein sequence ID" value="GAA0162612.1"/>
    <property type="molecule type" value="Genomic_DNA"/>
</dbReference>
<dbReference type="PANTHER" id="PTHR46890:SF48">
    <property type="entry name" value="RNA-DIRECTED DNA POLYMERASE"/>
    <property type="match status" value="1"/>
</dbReference>
<sequence>MDNFRQVVHDCELIDLGYMGYQFTWCNNFVSPNCTRARLDRSLHYWNTVGETLCNMALNFLNNGSFLRKFNFTLITSVPKVDRPISMSQFRPIALCNTAAKVMAKPLSIRLKRFFLKVISETQSAFVPNRLITDKILLAYEAHHVIKHKKHGKDGYMSIKLNMLKSYDCIK</sequence>
<name>A0AAV3QK82_LITER</name>
<keyword evidence="2" id="KW-1185">Reference proteome</keyword>
<evidence type="ECO:0000313" key="2">
    <source>
        <dbReference type="Proteomes" id="UP001454036"/>
    </source>
</evidence>
<dbReference type="Proteomes" id="UP001454036">
    <property type="component" value="Unassembled WGS sequence"/>
</dbReference>
<organism evidence="1 2">
    <name type="scientific">Lithospermum erythrorhizon</name>
    <name type="common">Purple gromwell</name>
    <name type="synonym">Lithospermum officinale var. erythrorhizon</name>
    <dbReference type="NCBI Taxonomy" id="34254"/>
    <lineage>
        <taxon>Eukaryota</taxon>
        <taxon>Viridiplantae</taxon>
        <taxon>Streptophyta</taxon>
        <taxon>Embryophyta</taxon>
        <taxon>Tracheophyta</taxon>
        <taxon>Spermatophyta</taxon>
        <taxon>Magnoliopsida</taxon>
        <taxon>eudicotyledons</taxon>
        <taxon>Gunneridae</taxon>
        <taxon>Pentapetalae</taxon>
        <taxon>asterids</taxon>
        <taxon>lamiids</taxon>
        <taxon>Boraginales</taxon>
        <taxon>Boraginaceae</taxon>
        <taxon>Boraginoideae</taxon>
        <taxon>Lithospermeae</taxon>
        <taxon>Lithospermum</taxon>
    </lineage>
</organism>
<dbReference type="PANTHER" id="PTHR46890">
    <property type="entry name" value="NON-LTR RETROLELEMENT REVERSE TRANSCRIPTASE-LIKE PROTEIN-RELATED"/>
    <property type="match status" value="1"/>
</dbReference>
<comment type="caution">
    <text evidence="1">The sequence shown here is derived from an EMBL/GenBank/DDBJ whole genome shotgun (WGS) entry which is preliminary data.</text>
</comment>
<proteinExistence type="predicted"/>
<reference evidence="1 2" key="1">
    <citation type="submission" date="2024-01" db="EMBL/GenBank/DDBJ databases">
        <title>The complete chloroplast genome sequence of Lithospermum erythrorhizon: insights into the phylogenetic relationship among Boraginaceae species and the maternal lineages of purple gromwells.</title>
        <authorList>
            <person name="Okada T."/>
            <person name="Watanabe K."/>
        </authorList>
    </citation>
    <scope>NUCLEOTIDE SEQUENCE [LARGE SCALE GENOMIC DNA]</scope>
</reference>
<evidence type="ECO:0008006" key="3">
    <source>
        <dbReference type="Google" id="ProtNLM"/>
    </source>
</evidence>
<accession>A0AAV3QK82</accession>
<protein>
    <recommendedName>
        <fullName evidence="3">Reverse transcriptase</fullName>
    </recommendedName>
</protein>
<evidence type="ECO:0000313" key="1">
    <source>
        <dbReference type="EMBL" id="GAA0162612.1"/>
    </source>
</evidence>
<gene>
    <name evidence="1" type="ORF">LIER_39442</name>
</gene>